<name>W2G8M7_PHYNI</name>
<gene>
    <name evidence="1" type="ORF">L915_14770</name>
</gene>
<proteinExistence type="predicted"/>
<accession>W2G8M7</accession>
<organism evidence="1">
    <name type="scientific">Phytophthora nicotianae</name>
    <name type="common">Potato buckeye rot agent</name>
    <name type="synonym">Phytophthora parasitica</name>
    <dbReference type="NCBI Taxonomy" id="4792"/>
    <lineage>
        <taxon>Eukaryota</taxon>
        <taxon>Sar</taxon>
        <taxon>Stramenopiles</taxon>
        <taxon>Oomycota</taxon>
        <taxon>Peronosporomycetes</taxon>
        <taxon>Peronosporales</taxon>
        <taxon>Peronosporaceae</taxon>
        <taxon>Phytophthora</taxon>
    </lineage>
</organism>
<dbReference type="AlphaFoldDB" id="W2G8M7"/>
<dbReference type="Proteomes" id="UP000053236">
    <property type="component" value="Unassembled WGS sequence"/>
</dbReference>
<protein>
    <submittedName>
        <fullName evidence="1">Uncharacterized protein</fullName>
    </submittedName>
</protein>
<reference evidence="1" key="1">
    <citation type="submission" date="2013-11" db="EMBL/GenBank/DDBJ databases">
        <title>The Genome Sequence of Phytophthora parasitica CJ02B3.</title>
        <authorList>
            <consortium name="The Broad Institute Genomics Platform"/>
            <person name="Russ C."/>
            <person name="Tyler B."/>
            <person name="Panabieres F."/>
            <person name="Shan W."/>
            <person name="Tripathy S."/>
            <person name="Grunwald N."/>
            <person name="Machado M."/>
            <person name="Johnson C.S."/>
            <person name="Arredondo F."/>
            <person name="Hong C."/>
            <person name="Coffey M."/>
            <person name="Young S.K."/>
            <person name="Zeng Q."/>
            <person name="Gargeya S."/>
            <person name="Fitzgerald M."/>
            <person name="Abouelleil A."/>
            <person name="Alvarado L."/>
            <person name="Chapman S.B."/>
            <person name="Gainer-Dewar J."/>
            <person name="Goldberg J."/>
            <person name="Griggs A."/>
            <person name="Gujja S."/>
            <person name="Hansen M."/>
            <person name="Howarth C."/>
            <person name="Imamovic A."/>
            <person name="Ireland A."/>
            <person name="Larimer J."/>
            <person name="McCowan C."/>
            <person name="Murphy C."/>
            <person name="Pearson M."/>
            <person name="Poon T.W."/>
            <person name="Priest M."/>
            <person name="Roberts A."/>
            <person name="Saif S."/>
            <person name="Shea T."/>
            <person name="Sykes S."/>
            <person name="Wortman J."/>
            <person name="Nusbaum C."/>
            <person name="Birren B."/>
        </authorList>
    </citation>
    <scope>NUCLEOTIDE SEQUENCE [LARGE SCALE GENOMIC DNA]</scope>
    <source>
        <strain evidence="1">CJ02B3</strain>
    </source>
</reference>
<sequence length="46" mass="5098">MKLVEVEADVFSLAFTTGFPLCTELTSWHETCYSIQFPAVAASEVK</sequence>
<evidence type="ECO:0000313" key="1">
    <source>
        <dbReference type="EMBL" id="ETK79372.1"/>
    </source>
</evidence>
<dbReference type="EMBL" id="KI687995">
    <property type="protein sequence ID" value="ETK79372.1"/>
    <property type="molecule type" value="Genomic_DNA"/>
</dbReference>
<feature type="non-terminal residue" evidence="1">
    <location>
        <position position="46"/>
    </location>
</feature>